<gene>
    <name evidence="5" type="ORF">QJS10_CPA10g01042</name>
</gene>
<accession>A0AAV9DZT2</accession>
<dbReference type="GO" id="GO:0003729">
    <property type="term" value="F:mRNA binding"/>
    <property type="evidence" value="ECO:0007669"/>
    <property type="project" value="TreeGrafter"/>
</dbReference>
<evidence type="ECO:0000313" key="6">
    <source>
        <dbReference type="Proteomes" id="UP001180020"/>
    </source>
</evidence>
<dbReference type="PANTHER" id="PTHR23253">
    <property type="entry name" value="EUKARYOTIC TRANSLATION INITIATION FACTOR 4 GAMMA"/>
    <property type="match status" value="1"/>
</dbReference>
<dbReference type="PANTHER" id="PTHR23253:SF9">
    <property type="entry name" value="EUKARYOTIC TRANSLATION INITIATION FACTOR 4 GAMMA 2"/>
    <property type="match status" value="1"/>
</dbReference>
<keyword evidence="6" id="KW-1185">Reference proteome</keyword>
<dbReference type="Gene3D" id="1.25.40.180">
    <property type="match status" value="1"/>
</dbReference>
<dbReference type="SUPFAM" id="SSF48371">
    <property type="entry name" value="ARM repeat"/>
    <property type="match status" value="1"/>
</dbReference>
<dbReference type="EMBL" id="JAUJYO010000010">
    <property type="protein sequence ID" value="KAK1306619.1"/>
    <property type="molecule type" value="Genomic_DNA"/>
</dbReference>
<proteinExistence type="inferred from homology"/>
<protein>
    <submittedName>
        <fullName evidence="5">Eukaryotic translation initiation factor 4G</fullName>
    </submittedName>
</protein>
<dbReference type="GO" id="GO:0016281">
    <property type="term" value="C:eukaryotic translation initiation factor 4F complex"/>
    <property type="evidence" value="ECO:0007669"/>
    <property type="project" value="TreeGrafter"/>
</dbReference>
<organism evidence="5 6">
    <name type="scientific">Acorus calamus</name>
    <name type="common">Sweet flag</name>
    <dbReference type="NCBI Taxonomy" id="4465"/>
    <lineage>
        <taxon>Eukaryota</taxon>
        <taxon>Viridiplantae</taxon>
        <taxon>Streptophyta</taxon>
        <taxon>Embryophyta</taxon>
        <taxon>Tracheophyta</taxon>
        <taxon>Spermatophyta</taxon>
        <taxon>Magnoliopsida</taxon>
        <taxon>Liliopsida</taxon>
        <taxon>Acoraceae</taxon>
        <taxon>Acorus</taxon>
    </lineage>
</organism>
<evidence type="ECO:0000256" key="4">
    <source>
        <dbReference type="SAM" id="MobiDB-lite"/>
    </source>
</evidence>
<evidence type="ECO:0000256" key="2">
    <source>
        <dbReference type="ARBA" id="ARBA00022540"/>
    </source>
</evidence>
<comment type="similarity">
    <text evidence="1">Belongs to the eukaryotic initiation factor 4G family.</text>
</comment>
<keyword evidence="2 5" id="KW-0396">Initiation factor</keyword>
<evidence type="ECO:0000313" key="5">
    <source>
        <dbReference type="EMBL" id="KAK1306619.1"/>
    </source>
</evidence>
<evidence type="ECO:0000256" key="1">
    <source>
        <dbReference type="ARBA" id="ARBA00005775"/>
    </source>
</evidence>
<keyword evidence="3" id="KW-0648">Protein biosynthesis</keyword>
<dbReference type="InterPro" id="IPR016024">
    <property type="entry name" value="ARM-type_fold"/>
</dbReference>
<feature type="compositionally biased region" description="Basic and acidic residues" evidence="4">
    <location>
        <begin position="40"/>
        <end position="61"/>
    </location>
</feature>
<dbReference type="GO" id="GO:0003743">
    <property type="term" value="F:translation initiation factor activity"/>
    <property type="evidence" value="ECO:0007669"/>
    <property type="project" value="UniProtKB-KW"/>
</dbReference>
<reference evidence="5" key="1">
    <citation type="journal article" date="2023" name="Nat. Commun.">
        <title>Diploid and tetraploid genomes of Acorus and the evolution of monocots.</title>
        <authorList>
            <person name="Ma L."/>
            <person name="Liu K.W."/>
            <person name="Li Z."/>
            <person name="Hsiao Y.Y."/>
            <person name="Qi Y."/>
            <person name="Fu T."/>
            <person name="Tang G.D."/>
            <person name="Zhang D."/>
            <person name="Sun W.H."/>
            <person name="Liu D.K."/>
            <person name="Li Y."/>
            <person name="Chen G.Z."/>
            <person name="Liu X.D."/>
            <person name="Liao X.Y."/>
            <person name="Jiang Y.T."/>
            <person name="Yu X."/>
            <person name="Hao Y."/>
            <person name="Huang J."/>
            <person name="Zhao X.W."/>
            <person name="Ke S."/>
            <person name="Chen Y.Y."/>
            <person name="Wu W.L."/>
            <person name="Hsu J.L."/>
            <person name="Lin Y.F."/>
            <person name="Huang M.D."/>
            <person name="Li C.Y."/>
            <person name="Huang L."/>
            <person name="Wang Z.W."/>
            <person name="Zhao X."/>
            <person name="Zhong W.Y."/>
            <person name="Peng D.H."/>
            <person name="Ahmad S."/>
            <person name="Lan S."/>
            <person name="Zhang J.S."/>
            <person name="Tsai W.C."/>
            <person name="Van de Peer Y."/>
            <person name="Liu Z.J."/>
        </authorList>
    </citation>
    <scope>NUCLEOTIDE SEQUENCE</scope>
    <source>
        <strain evidence="5">CP</strain>
    </source>
</reference>
<name>A0AAV9DZT2_ACOCL</name>
<dbReference type="AlphaFoldDB" id="A0AAV9DZT2"/>
<dbReference type="Proteomes" id="UP001180020">
    <property type="component" value="Unassembled WGS sequence"/>
</dbReference>
<sequence length="133" mass="15572">MDAYFDQMHKLSTNQKLSSRVRFMLRDAIDLRKNKWQQRRKVEGPKKIEEVHRDAAQERHLQTSRLARGPSTGSSARRGPPGDYGPRYQLSRWVIHVLFYHSFVDLVVKMCGLRTSTFMRTGHFQFLCPKAHG</sequence>
<evidence type="ECO:0000256" key="3">
    <source>
        <dbReference type="ARBA" id="ARBA00022917"/>
    </source>
</evidence>
<comment type="caution">
    <text evidence="5">The sequence shown here is derived from an EMBL/GenBank/DDBJ whole genome shotgun (WGS) entry which is preliminary data.</text>
</comment>
<feature type="region of interest" description="Disordered" evidence="4">
    <location>
        <begin position="38"/>
        <end position="85"/>
    </location>
</feature>
<reference evidence="5" key="2">
    <citation type="submission" date="2023-06" db="EMBL/GenBank/DDBJ databases">
        <authorList>
            <person name="Ma L."/>
            <person name="Liu K.-W."/>
            <person name="Li Z."/>
            <person name="Hsiao Y.-Y."/>
            <person name="Qi Y."/>
            <person name="Fu T."/>
            <person name="Tang G."/>
            <person name="Zhang D."/>
            <person name="Sun W.-H."/>
            <person name="Liu D.-K."/>
            <person name="Li Y."/>
            <person name="Chen G.-Z."/>
            <person name="Liu X.-D."/>
            <person name="Liao X.-Y."/>
            <person name="Jiang Y.-T."/>
            <person name="Yu X."/>
            <person name="Hao Y."/>
            <person name="Huang J."/>
            <person name="Zhao X.-W."/>
            <person name="Ke S."/>
            <person name="Chen Y.-Y."/>
            <person name="Wu W.-L."/>
            <person name="Hsu J.-L."/>
            <person name="Lin Y.-F."/>
            <person name="Huang M.-D."/>
            <person name="Li C.-Y."/>
            <person name="Huang L."/>
            <person name="Wang Z.-W."/>
            <person name="Zhao X."/>
            <person name="Zhong W.-Y."/>
            <person name="Peng D.-H."/>
            <person name="Ahmad S."/>
            <person name="Lan S."/>
            <person name="Zhang J.-S."/>
            <person name="Tsai W.-C."/>
            <person name="Van De Peer Y."/>
            <person name="Liu Z.-J."/>
        </authorList>
    </citation>
    <scope>NUCLEOTIDE SEQUENCE</scope>
    <source>
        <strain evidence="5">CP</strain>
        <tissue evidence="5">Leaves</tissue>
    </source>
</reference>